<dbReference type="PROSITE" id="PS50011">
    <property type="entry name" value="PROTEIN_KINASE_DOM"/>
    <property type="match status" value="1"/>
</dbReference>
<keyword evidence="4" id="KW-1185">Reference proteome</keyword>
<dbReference type="Proteomes" id="UP000766486">
    <property type="component" value="Unassembled WGS sequence"/>
</dbReference>
<dbReference type="SUPFAM" id="SSF53300">
    <property type="entry name" value="vWA-like"/>
    <property type="match status" value="1"/>
</dbReference>
<proteinExistence type="predicted"/>
<dbReference type="PROSITE" id="PS50234">
    <property type="entry name" value="VWFA"/>
    <property type="match status" value="1"/>
</dbReference>
<feature type="domain" description="Protein kinase" evidence="1">
    <location>
        <begin position="1"/>
        <end position="230"/>
    </location>
</feature>
<evidence type="ECO:0000259" key="2">
    <source>
        <dbReference type="PROSITE" id="PS50234"/>
    </source>
</evidence>
<dbReference type="PANTHER" id="PTHR24359:SF1">
    <property type="entry name" value="INHIBITOR OF NUCLEAR FACTOR KAPPA-B KINASE EPSILON SUBUNIT HOMOLOG 1-RELATED"/>
    <property type="match status" value="1"/>
</dbReference>
<dbReference type="EMBL" id="CABFNS010000780">
    <property type="protein sequence ID" value="VUC28128.1"/>
    <property type="molecule type" value="Genomic_DNA"/>
</dbReference>
<feature type="domain" description="VWFA" evidence="2">
    <location>
        <begin position="361"/>
        <end position="572"/>
    </location>
</feature>
<evidence type="ECO:0000313" key="4">
    <source>
        <dbReference type="Proteomes" id="UP000766486"/>
    </source>
</evidence>
<organism evidence="3 4">
    <name type="scientific">Bionectria ochroleuca</name>
    <name type="common">Gliocladium roseum</name>
    <dbReference type="NCBI Taxonomy" id="29856"/>
    <lineage>
        <taxon>Eukaryota</taxon>
        <taxon>Fungi</taxon>
        <taxon>Dikarya</taxon>
        <taxon>Ascomycota</taxon>
        <taxon>Pezizomycotina</taxon>
        <taxon>Sordariomycetes</taxon>
        <taxon>Hypocreomycetidae</taxon>
        <taxon>Hypocreales</taxon>
        <taxon>Bionectriaceae</taxon>
        <taxon>Clonostachys</taxon>
    </lineage>
</organism>
<dbReference type="PANTHER" id="PTHR24359">
    <property type="entry name" value="SERINE/THREONINE-PROTEIN KINASE SBK1"/>
    <property type="match status" value="1"/>
</dbReference>
<accession>A0ABY6UE42</accession>
<reference evidence="3 4" key="1">
    <citation type="submission" date="2019-06" db="EMBL/GenBank/DDBJ databases">
        <authorList>
            <person name="Broberg M."/>
        </authorList>
    </citation>
    <scope>NUCLEOTIDE SEQUENCE [LARGE SCALE GENOMIC DNA]</scope>
</reference>
<dbReference type="InterPro" id="IPR002035">
    <property type="entry name" value="VWF_A"/>
</dbReference>
<dbReference type="InterPro" id="IPR000719">
    <property type="entry name" value="Prot_kinase_dom"/>
</dbReference>
<dbReference type="InterPro" id="IPR036465">
    <property type="entry name" value="vWFA_dom_sf"/>
</dbReference>
<sequence length="576" mass="63652">MGSLLEHFLSNDFPYQADDIEAFWSSLLGLAKVIGNMQEQSNGGLHGDLHPSNIFLFQVQNPADGKHSFVFKLADVGSGPIGSVNESSDANAALRSTRSMTYGAPEVHLIGNFRYKPNQSSDLWSFGCILMEVAVWITGGLKALESFRMARVEETSRIPNSRDIGNCDCFHQGYDILPSVKEWARIIQENARRNDNITPRMVDLILGSLLRPEGFRCSIRSLEANMRQIISSAKVAYYSSIEQHPPSPSSVASLSPTFARPLVVHPVLSIQTSPQQKPAEMMGSPVTQLSPSIHYQLGPTDNTVIQRTLTDPSAELVRSHTTSPYPEVTMRQLALWRVNKKKHRPELPGWKEAQNLLKGRDFIFIIDNSRSMFEHQAAVIEAVDNLAYLVKQLDPDGGEIRWTSSPQTKESFSNSTQAGDSARRAFAERSQVDCNIEGALMEALPTNFRSGSGSSWGIRSGLNRIRSNSSAKRLSVLVFTNGVWVPSDGGVCGAERPIEHLIQQMKSQGVQRSGIAVQFLRFGSDPIGIGRLDYLDNDLAKKPENQGFDIVDHKSEQDSVWGILIGSVFEAMDHLG</sequence>
<dbReference type="InterPro" id="IPR011009">
    <property type="entry name" value="Kinase-like_dom_sf"/>
</dbReference>
<comment type="caution">
    <text evidence="3">The sequence shown here is derived from an EMBL/GenBank/DDBJ whole genome shotgun (WGS) entry which is preliminary data.</text>
</comment>
<dbReference type="Gene3D" id="1.10.510.10">
    <property type="entry name" value="Transferase(Phosphotransferase) domain 1"/>
    <property type="match status" value="1"/>
</dbReference>
<evidence type="ECO:0000259" key="1">
    <source>
        <dbReference type="PROSITE" id="PS50011"/>
    </source>
</evidence>
<protein>
    <recommendedName>
        <fullName evidence="5">Protein kinase domain-containing protein</fullName>
    </recommendedName>
</protein>
<gene>
    <name evidence="3" type="ORF">CLO192961_LOCUS225293</name>
</gene>
<name>A0ABY6UE42_BIOOC</name>
<evidence type="ECO:0008006" key="5">
    <source>
        <dbReference type="Google" id="ProtNLM"/>
    </source>
</evidence>
<dbReference type="SUPFAM" id="SSF56112">
    <property type="entry name" value="Protein kinase-like (PK-like)"/>
    <property type="match status" value="1"/>
</dbReference>
<evidence type="ECO:0000313" key="3">
    <source>
        <dbReference type="EMBL" id="VUC28128.1"/>
    </source>
</evidence>